<dbReference type="Gene3D" id="3.40.1080.10">
    <property type="entry name" value="Glutaconate Coenzyme A-transferase"/>
    <property type="match status" value="1"/>
</dbReference>
<evidence type="ECO:0008006" key="4">
    <source>
        <dbReference type="Google" id="ProtNLM"/>
    </source>
</evidence>
<dbReference type="AlphaFoldDB" id="A0A1C0ZVJ0"/>
<protein>
    <recommendedName>
        <fullName evidence="4">CoA synthetase</fullName>
    </recommendedName>
</protein>
<reference evidence="3" key="1">
    <citation type="submission" date="2016-05" db="EMBL/GenBank/DDBJ databases">
        <title>Paenibacillus oryzae. sp. nov., isolated from the rice root.</title>
        <authorList>
            <person name="Zhang J."/>
            <person name="Zhang X."/>
        </authorList>
    </citation>
    <scope>NUCLEOTIDE SEQUENCE [LARGE SCALE GENOMIC DNA]</scope>
    <source>
        <strain evidence="3">KCTC13222</strain>
    </source>
</reference>
<dbReference type="SUPFAM" id="SSF100950">
    <property type="entry name" value="NagB/RpiA/CoA transferase-like"/>
    <property type="match status" value="1"/>
</dbReference>
<name>A0A1C0ZVJ0_9BACL</name>
<dbReference type="EMBL" id="LYPC01000027">
    <property type="protein sequence ID" value="OCT12109.1"/>
    <property type="molecule type" value="Genomic_DNA"/>
</dbReference>
<dbReference type="InterPro" id="IPR037171">
    <property type="entry name" value="NagB/RpiA_transferase-like"/>
</dbReference>
<dbReference type="STRING" id="512399.A8709_30110"/>
<dbReference type="PANTHER" id="PTHR43293">
    <property type="entry name" value="ACETATE COA-TRANSFERASE YDIF"/>
    <property type="match status" value="1"/>
</dbReference>
<dbReference type="Pfam" id="PF01144">
    <property type="entry name" value="CoA_trans"/>
    <property type="match status" value="1"/>
</dbReference>
<dbReference type="OrthoDB" id="9805230at2"/>
<keyword evidence="3" id="KW-1185">Reference proteome</keyword>
<evidence type="ECO:0000313" key="3">
    <source>
        <dbReference type="Proteomes" id="UP000093309"/>
    </source>
</evidence>
<evidence type="ECO:0000256" key="1">
    <source>
        <dbReference type="ARBA" id="ARBA00007047"/>
    </source>
</evidence>
<dbReference type="SMART" id="SM00882">
    <property type="entry name" value="CoA_trans"/>
    <property type="match status" value="1"/>
</dbReference>
<comment type="caution">
    <text evidence="2">The sequence shown here is derived from an EMBL/GenBank/DDBJ whole genome shotgun (WGS) entry which is preliminary data.</text>
</comment>
<proteinExistence type="inferred from homology"/>
<dbReference type="Proteomes" id="UP000093309">
    <property type="component" value="Unassembled WGS sequence"/>
</dbReference>
<dbReference type="PANTHER" id="PTHR43293:SF3">
    <property type="entry name" value="CHOLESTEROL RING-CLEAVING HYDROLASE IPDB SUBUNIT"/>
    <property type="match status" value="1"/>
</dbReference>
<accession>A0A1C0ZVJ0</accession>
<comment type="similarity">
    <text evidence="1">Belongs to the 3-oxoacid CoA-transferase subunit B family.</text>
</comment>
<dbReference type="InterPro" id="IPR004165">
    <property type="entry name" value="CoA_trans_fam_I"/>
</dbReference>
<organism evidence="2 3">
    <name type="scientific">Paenibacillus pectinilyticus</name>
    <dbReference type="NCBI Taxonomy" id="512399"/>
    <lineage>
        <taxon>Bacteria</taxon>
        <taxon>Bacillati</taxon>
        <taxon>Bacillota</taxon>
        <taxon>Bacilli</taxon>
        <taxon>Bacillales</taxon>
        <taxon>Paenibacillaceae</taxon>
        <taxon>Paenibacillus</taxon>
    </lineage>
</organism>
<dbReference type="RefSeq" id="WP_065856093.1">
    <property type="nucleotide sequence ID" value="NZ_LYPC01000027.1"/>
</dbReference>
<dbReference type="GO" id="GO:0008410">
    <property type="term" value="F:CoA-transferase activity"/>
    <property type="evidence" value="ECO:0007669"/>
    <property type="project" value="InterPro"/>
</dbReference>
<evidence type="ECO:0000313" key="2">
    <source>
        <dbReference type="EMBL" id="OCT12109.1"/>
    </source>
</evidence>
<sequence>MSAIVRKDDIGYSAEEALICYLSRELRDQEVIGVGNNSPIPAAAALLAKSLHAKDATVYILGQRDWPFEGTKEFFDLMQRGGIDVFFLSGAQIDSHGRINLHVIGDYLSPKVRLPGGAGSGVVYFTCRRILLFKTDHGVKGFPEALDFVTSIPSSDPTDFKVSKLVGVYTPLGVLKPKATGGRLRLAATVSGVNPEEVQGRTGFDLGLTDEGAGAIPVLPPPTEQELSTLRYDISQSLREIYPVFTKQHFGVHVTSSSFIERRT</sequence>
<gene>
    <name evidence="2" type="ORF">A8709_30110</name>
</gene>